<evidence type="ECO:0000313" key="3">
    <source>
        <dbReference type="Proteomes" id="UP001597351"/>
    </source>
</evidence>
<feature type="compositionally biased region" description="Acidic residues" evidence="1">
    <location>
        <begin position="375"/>
        <end position="385"/>
    </location>
</feature>
<accession>A0ABW4TP62</accession>
<sequence length="385" mass="42035">MPDTGTPRRVFLHLGLQKTGTSYLQGVLQQNAGVLADQGLDLLPAGRREAFELMLVVRDRFNPERDPASAAGALERFSAALDAAPGDRALVSQESLAASRPPQVRRLLDACGDREVHVVLTVRDLARQLPSSWQQELKSGKTESWGDYLARLRDYQERGLTRHPWIQLDPPTVLARWAEHLAPERIHVVTVPPRGSRTDLLLARFCEVLGVDPATLEPSARASNTSLGMAQAELLRRVNGELSAEHRRRQVYGDVGKRFFASQVLGQQQGDRILVPDDVRGWCVAVAEQQAEAIREAGYDVVGTLEDLRCFESAFDPGDPTPAEPDVAAAAVAALGTVLTQRSEAAVRRRTAGEREGGLRGRLRRLAGGGREGDAAPDDLDDDES</sequence>
<name>A0ABW4TP62_9ACTN</name>
<dbReference type="SUPFAM" id="SSF52540">
    <property type="entry name" value="P-loop containing nucleoside triphosphate hydrolases"/>
    <property type="match status" value="1"/>
</dbReference>
<keyword evidence="3" id="KW-1185">Reference proteome</keyword>
<proteinExistence type="predicted"/>
<protein>
    <recommendedName>
        <fullName evidence="4">Sulfotransferase family protein</fullName>
    </recommendedName>
</protein>
<dbReference type="RefSeq" id="WP_343920037.1">
    <property type="nucleotide sequence ID" value="NZ_BAAAJT010000002.1"/>
</dbReference>
<dbReference type="Gene3D" id="3.40.50.300">
    <property type="entry name" value="P-loop containing nucleotide triphosphate hydrolases"/>
    <property type="match status" value="1"/>
</dbReference>
<comment type="caution">
    <text evidence="2">The sequence shown here is derived from an EMBL/GenBank/DDBJ whole genome shotgun (WGS) entry which is preliminary data.</text>
</comment>
<feature type="compositionally biased region" description="Basic and acidic residues" evidence="1">
    <location>
        <begin position="345"/>
        <end position="359"/>
    </location>
</feature>
<dbReference type="Proteomes" id="UP001597351">
    <property type="component" value="Unassembled WGS sequence"/>
</dbReference>
<feature type="region of interest" description="Disordered" evidence="1">
    <location>
        <begin position="345"/>
        <end position="385"/>
    </location>
</feature>
<evidence type="ECO:0000313" key="2">
    <source>
        <dbReference type="EMBL" id="MFD1948208.1"/>
    </source>
</evidence>
<reference evidence="3" key="1">
    <citation type="journal article" date="2019" name="Int. J. Syst. Evol. Microbiol.">
        <title>The Global Catalogue of Microorganisms (GCM) 10K type strain sequencing project: providing services to taxonomists for standard genome sequencing and annotation.</title>
        <authorList>
            <consortium name="The Broad Institute Genomics Platform"/>
            <consortium name="The Broad Institute Genome Sequencing Center for Infectious Disease"/>
            <person name="Wu L."/>
            <person name="Ma J."/>
        </authorList>
    </citation>
    <scope>NUCLEOTIDE SEQUENCE [LARGE SCALE GENOMIC DNA]</scope>
    <source>
        <strain evidence="3">CGMCC 1.12477</strain>
    </source>
</reference>
<evidence type="ECO:0008006" key="4">
    <source>
        <dbReference type="Google" id="ProtNLM"/>
    </source>
</evidence>
<organism evidence="2 3">
    <name type="scientific">Nocardioides aestuarii</name>
    <dbReference type="NCBI Taxonomy" id="252231"/>
    <lineage>
        <taxon>Bacteria</taxon>
        <taxon>Bacillati</taxon>
        <taxon>Actinomycetota</taxon>
        <taxon>Actinomycetes</taxon>
        <taxon>Propionibacteriales</taxon>
        <taxon>Nocardioidaceae</taxon>
        <taxon>Nocardioides</taxon>
    </lineage>
</organism>
<dbReference type="EMBL" id="JBHUGD010000003">
    <property type="protein sequence ID" value="MFD1948208.1"/>
    <property type="molecule type" value="Genomic_DNA"/>
</dbReference>
<evidence type="ECO:0000256" key="1">
    <source>
        <dbReference type="SAM" id="MobiDB-lite"/>
    </source>
</evidence>
<dbReference type="InterPro" id="IPR027417">
    <property type="entry name" value="P-loop_NTPase"/>
</dbReference>
<gene>
    <name evidence="2" type="ORF">ACFSDE_15505</name>
</gene>